<organism evidence="2 3">
    <name type="scientific">[Mycobacterium] wendilense</name>
    <dbReference type="NCBI Taxonomy" id="3064284"/>
    <lineage>
        <taxon>Bacteria</taxon>
        <taxon>Bacillati</taxon>
        <taxon>Actinomycetota</taxon>
        <taxon>Actinomycetes</taxon>
        <taxon>Mycobacteriales</taxon>
        <taxon>Mycobacteriaceae</taxon>
        <taxon>Mycolicibacter</taxon>
    </lineage>
</organism>
<evidence type="ECO:0000259" key="1">
    <source>
        <dbReference type="Pfam" id="PF13924"/>
    </source>
</evidence>
<dbReference type="EMBL" id="OY726395">
    <property type="protein sequence ID" value="CAJ1579610.1"/>
    <property type="molecule type" value="Genomic_DNA"/>
</dbReference>
<proteinExistence type="predicted"/>
<protein>
    <submittedName>
        <fullName evidence="2">Lipocalin-like domain-containing protein</fullName>
    </submittedName>
</protein>
<sequence length="137" mass="14762">MSPDNSAIHGGWRLKSFVARDDAGNTRHPLGRHPRGLILYTADGWMSAQLAPDPAEDAEIGAYIAYGGTFHLDAAAGTVRHDVVMATMPDLLARPQLRHYVIDGDILTLSASMDGETGRTHSTLVWRRDAAGSARPS</sequence>
<evidence type="ECO:0000313" key="2">
    <source>
        <dbReference type="EMBL" id="CAJ1579610.1"/>
    </source>
</evidence>
<reference evidence="2 3" key="1">
    <citation type="submission" date="2023-08" db="EMBL/GenBank/DDBJ databases">
        <authorList>
            <person name="Folkvardsen B D."/>
            <person name="Norman A."/>
        </authorList>
    </citation>
    <scope>NUCLEOTIDE SEQUENCE [LARGE SCALE GENOMIC DNA]</scope>
    <source>
        <strain evidence="2 3">Mu0050</strain>
    </source>
</reference>
<dbReference type="Proteomes" id="UP001190466">
    <property type="component" value="Chromosome"/>
</dbReference>
<dbReference type="InterPro" id="IPR024311">
    <property type="entry name" value="Lipocalin-like"/>
</dbReference>
<dbReference type="Pfam" id="PF13924">
    <property type="entry name" value="Lipocalin_5"/>
    <property type="match status" value="1"/>
</dbReference>
<name>A0ABN9NZN7_9MYCO</name>
<evidence type="ECO:0000313" key="3">
    <source>
        <dbReference type="Proteomes" id="UP001190466"/>
    </source>
</evidence>
<dbReference type="RefSeq" id="WP_316514132.1">
    <property type="nucleotide sequence ID" value="NZ_OY726395.1"/>
</dbReference>
<keyword evidence="3" id="KW-1185">Reference proteome</keyword>
<gene>
    <name evidence="2" type="ORF">MU0050_000595</name>
</gene>
<feature type="domain" description="Lipocalin-like" evidence="1">
    <location>
        <begin position="9"/>
        <end position="128"/>
    </location>
</feature>
<accession>A0ABN9NZN7</accession>